<keyword evidence="2" id="KW-1185">Reference proteome</keyword>
<evidence type="ECO:0000313" key="1">
    <source>
        <dbReference type="EMBL" id="KAJ9107683.1"/>
    </source>
</evidence>
<reference evidence="1" key="1">
    <citation type="submission" date="2023-04" db="EMBL/GenBank/DDBJ databases">
        <title>Draft Genome sequencing of Naganishia species isolated from polar environments using Oxford Nanopore Technology.</title>
        <authorList>
            <person name="Leo P."/>
            <person name="Venkateswaran K."/>
        </authorList>
    </citation>
    <scope>NUCLEOTIDE SEQUENCE</scope>
    <source>
        <strain evidence="1">MNA-CCFEE 5423</strain>
    </source>
</reference>
<sequence>MYSVVPPTHQFVQLAEMAEGNRSMESDPASESRRRASQVMIVVNGNQAAFESPVYMQNGTSSQPPLSAGFLQHRRNIATDQQPQRPHTQSGPHYQSIQQDVQQTITTATHNIDVFQQREHVPQYKVPNPIMTGSSFAQPQPVMHNYGYCVNPSPTYIPQPSPIHHISPYYQSPLETRQHLSSTAPNHGQTHFMVTQRDTSANVQPQQLQPQQQSLSLDQGQMRFQHVETPQTTLTPLTSTFLQYMPFQSESPATGETNHSQQFYVQQQQPGQQHQLPVMQQQQHVSPQSQGHGLQAAASQPQLQSQYTMLPSDPGQTFPYALRRESSPAVVYPYQPSQPTHAQNMAPTHPMHHDSARSTNPHPPDPGINSGPFGPPVIKHFPVSSNSGYTTVHPSGGDMASYPEGSHPTWSPYQQRMMAPQSVSVHASFPASYRGNPAPNSEVIMIADDGEEEEYTSTIVFDPYVVKHRKRTSPEQLAILEDTFEETPKPTADARKLIAEKIGMTPRSVQVWFQNRRQKKKSLAKKELKLDPVETNDSQAPHLAYSTRDTSRMEPPLINVVDPYTGHGFLQDEDWTKAQIAPPRGVAHLRATEVSFSPTDPSSSRRGSSSQQQSIAGVGAIKSTPLIGQARRGSLPYPPPAGSLNTAASSAKPLSALPGLVRTVSGSSSVLRPQLPLHLAIALNNGRRASLPINSQTVSLGPFTPPRIGAKSLNQSTLMAIADDEHLLHPVSRATNGYFASHSALAHGSFANKSDESGDTTPEAKAENSEYGPLPNPGFSFGEGICATQNGSSTSTLFMSSRTHMPQGHTVYRDRMGSLASTLSHATTTDDASDSDWERTQQLVTPFVPLDGEHMTSFPGLVPDIGQEDVKIPIVNMRLNVPLGSDGRRASAPAGLLQNFLVPDAERSQSQLGTKKASNLYMSHTGNMEEHDERSSASATASPPQG</sequence>
<evidence type="ECO:0000313" key="2">
    <source>
        <dbReference type="Proteomes" id="UP001227268"/>
    </source>
</evidence>
<name>A0ACC2W8C0_9TREE</name>
<gene>
    <name evidence="1" type="ORF">QFC21_001143</name>
</gene>
<organism evidence="1 2">
    <name type="scientific">Naganishia friedmannii</name>
    <dbReference type="NCBI Taxonomy" id="89922"/>
    <lineage>
        <taxon>Eukaryota</taxon>
        <taxon>Fungi</taxon>
        <taxon>Dikarya</taxon>
        <taxon>Basidiomycota</taxon>
        <taxon>Agaricomycotina</taxon>
        <taxon>Tremellomycetes</taxon>
        <taxon>Filobasidiales</taxon>
        <taxon>Filobasidiaceae</taxon>
        <taxon>Naganishia</taxon>
    </lineage>
</organism>
<protein>
    <submittedName>
        <fullName evidence="1">Uncharacterized protein</fullName>
    </submittedName>
</protein>
<comment type="caution">
    <text evidence="1">The sequence shown here is derived from an EMBL/GenBank/DDBJ whole genome shotgun (WGS) entry which is preliminary data.</text>
</comment>
<dbReference type="EMBL" id="JASBWT010000002">
    <property type="protein sequence ID" value="KAJ9107683.1"/>
    <property type="molecule type" value="Genomic_DNA"/>
</dbReference>
<accession>A0ACC2W8C0</accession>
<dbReference type="Proteomes" id="UP001227268">
    <property type="component" value="Unassembled WGS sequence"/>
</dbReference>
<proteinExistence type="predicted"/>